<dbReference type="RefSeq" id="WP_252740132.1">
    <property type="nucleotide sequence ID" value="NZ_JAMXIB010000001.1"/>
</dbReference>
<dbReference type="Pfam" id="PF02926">
    <property type="entry name" value="THUMP"/>
    <property type="match status" value="1"/>
</dbReference>
<accession>A0ABT1AUP3</accession>
<evidence type="ECO:0000313" key="5">
    <source>
        <dbReference type="EMBL" id="MCO5723766.1"/>
    </source>
</evidence>
<dbReference type="PROSITE" id="PS51165">
    <property type="entry name" value="THUMP"/>
    <property type="match status" value="1"/>
</dbReference>
<evidence type="ECO:0000256" key="1">
    <source>
        <dbReference type="ARBA" id="ARBA00022603"/>
    </source>
</evidence>
<keyword evidence="1" id="KW-0489">Methyltransferase</keyword>
<dbReference type="InterPro" id="IPR054170">
    <property type="entry name" value="RlmL_1st"/>
</dbReference>
<evidence type="ECO:0000256" key="3">
    <source>
        <dbReference type="PROSITE-ProRule" id="PRU00529"/>
    </source>
</evidence>
<dbReference type="SUPFAM" id="SSF53335">
    <property type="entry name" value="S-adenosyl-L-methionine-dependent methyltransferases"/>
    <property type="match status" value="1"/>
</dbReference>
<dbReference type="InterPro" id="IPR029063">
    <property type="entry name" value="SAM-dependent_MTases_sf"/>
</dbReference>
<dbReference type="InterPro" id="IPR000241">
    <property type="entry name" value="RlmKL-like_Mtase"/>
</dbReference>
<sequence length="384" mass="43228">MAENFKMLAKTMYGLESVLASELRSLGAGKVNEGVRSVFFEGDQGFMYKANLCLRTALRILKPIHTFQIKRPEDLYTRIQEVDWSRYLDPGMSFAVDTVLLSDYFTHSLFVSQKTKDAIVDQIRKQTGTRPNVSLSNPDVRIHLHLQGNTGHLSLDSSGESLHRRGYRTATNKAPINEVLAAGILLLAGWNGQSDFLDPMCGSGTLLVEGAMIACNIPANLHRKHFGFQGWKDYDPNLFKTIYEASLGRTRDFPHTLVGYDKAPSAVLKAQENVSGANLSDFISIMQEDFFKTSRDREAPLFLVCNPPYGERLPVETEQFYAQFGDTLKQGYPDTRAWLFTGNLEAMKWVGLRPSRKIKLFNGSIESRLLLYEIYAGSKKGKFQ</sequence>
<dbReference type="SMART" id="SM00981">
    <property type="entry name" value="THUMP"/>
    <property type="match status" value="1"/>
</dbReference>
<keyword evidence="2" id="KW-0808">Transferase</keyword>
<name>A0ABT1AUP3_9FLAO</name>
<comment type="caution">
    <text evidence="5">The sequence shown here is derived from an EMBL/GenBank/DDBJ whole genome shotgun (WGS) entry which is preliminary data.</text>
</comment>
<keyword evidence="3" id="KW-0694">RNA-binding</keyword>
<protein>
    <submittedName>
        <fullName evidence="5">THUMP domain-containing protein</fullName>
    </submittedName>
</protein>
<dbReference type="CDD" id="cd11715">
    <property type="entry name" value="THUMP_AdoMetMT"/>
    <property type="match status" value="1"/>
</dbReference>
<feature type="domain" description="THUMP" evidence="4">
    <location>
        <begin position="46"/>
        <end position="157"/>
    </location>
</feature>
<evidence type="ECO:0000259" key="4">
    <source>
        <dbReference type="PROSITE" id="PS51165"/>
    </source>
</evidence>
<dbReference type="PANTHER" id="PTHR47313:SF1">
    <property type="entry name" value="RIBOSOMAL RNA LARGE SUBUNIT METHYLTRANSFERASE K_L"/>
    <property type="match status" value="1"/>
</dbReference>
<proteinExistence type="predicted"/>
<dbReference type="EMBL" id="JAMXIB010000001">
    <property type="protein sequence ID" value="MCO5723766.1"/>
    <property type="molecule type" value="Genomic_DNA"/>
</dbReference>
<dbReference type="Proteomes" id="UP001206312">
    <property type="component" value="Unassembled WGS sequence"/>
</dbReference>
<dbReference type="Pfam" id="PF22020">
    <property type="entry name" value="RlmL_1st"/>
    <property type="match status" value="1"/>
</dbReference>
<keyword evidence="6" id="KW-1185">Reference proteome</keyword>
<dbReference type="Gene3D" id="3.30.2130.30">
    <property type="match status" value="1"/>
</dbReference>
<gene>
    <name evidence="5" type="ORF">NG653_02780</name>
</gene>
<evidence type="ECO:0000256" key="2">
    <source>
        <dbReference type="ARBA" id="ARBA00022679"/>
    </source>
</evidence>
<dbReference type="InterPro" id="IPR004114">
    <property type="entry name" value="THUMP_dom"/>
</dbReference>
<dbReference type="PANTHER" id="PTHR47313">
    <property type="entry name" value="RIBOSOMAL RNA LARGE SUBUNIT METHYLTRANSFERASE K/L"/>
    <property type="match status" value="1"/>
</dbReference>
<evidence type="ECO:0000313" key="6">
    <source>
        <dbReference type="Proteomes" id="UP001206312"/>
    </source>
</evidence>
<dbReference type="Pfam" id="PF01170">
    <property type="entry name" value="UPF0020"/>
    <property type="match status" value="1"/>
</dbReference>
<organism evidence="5 6">
    <name type="scientific">Robiginitalea marina</name>
    <dbReference type="NCBI Taxonomy" id="2954105"/>
    <lineage>
        <taxon>Bacteria</taxon>
        <taxon>Pseudomonadati</taxon>
        <taxon>Bacteroidota</taxon>
        <taxon>Flavobacteriia</taxon>
        <taxon>Flavobacteriales</taxon>
        <taxon>Flavobacteriaceae</taxon>
        <taxon>Robiginitalea</taxon>
    </lineage>
</organism>
<reference evidence="5 6" key="1">
    <citation type="submission" date="2022-06" db="EMBL/GenBank/DDBJ databases">
        <authorList>
            <person name="Xuan X."/>
        </authorList>
    </citation>
    <scope>NUCLEOTIDE SEQUENCE [LARGE SCALE GENOMIC DNA]</scope>
    <source>
        <strain evidence="5 6">2V75</strain>
    </source>
</reference>
<dbReference type="Gene3D" id="3.40.50.150">
    <property type="entry name" value="Vaccinia Virus protein VP39"/>
    <property type="match status" value="1"/>
</dbReference>